<feature type="compositionally biased region" description="Polar residues" evidence="4">
    <location>
        <begin position="1275"/>
        <end position="1288"/>
    </location>
</feature>
<feature type="domain" description="Ig-like" evidence="6">
    <location>
        <begin position="605"/>
        <end position="696"/>
    </location>
</feature>
<feature type="domain" description="Ig-like" evidence="6">
    <location>
        <begin position="515"/>
        <end position="588"/>
    </location>
</feature>
<dbReference type="FunFam" id="2.60.40.10:FF:000032">
    <property type="entry name" value="palladin isoform X1"/>
    <property type="match status" value="1"/>
</dbReference>
<accession>A0A8W8M0R5</accession>
<evidence type="ECO:0000259" key="7">
    <source>
        <dbReference type="PROSITE" id="PS50853"/>
    </source>
</evidence>
<evidence type="ECO:0000256" key="5">
    <source>
        <dbReference type="SAM" id="Phobius"/>
    </source>
</evidence>
<evidence type="ECO:0000313" key="9">
    <source>
        <dbReference type="Proteomes" id="UP000005408"/>
    </source>
</evidence>
<feature type="compositionally biased region" description="Basic and acidic residues" evidence="4">
    <location>
        <begin position="1324"/>
        <end position="1344"/>
    </location>
</feature>
<dbReference type="EnsemblMetazoa" id="G30748.8">
    <property type="protein sequence ID" value="G30748.8:cds"/>
    <property type="gene ID" value="G30748"/>
</dbReference>
<dbReference type="GO" id="GO:0007411">
    <property type="term" value="P:axon guidance"/>
    <property type="evidence" value="ECO:0007669"/>
    <property type="project" value="TreeGrafter"/>
</dbReference>
<feature type="transmembrane region" description="Helical" evidence="5">
    <location>
        <begin position="1240"/>
        <end position="1262"/>
    </location>
</feature>
<feature type="domain" description="Fibronectin type-III" evidence="7">
    <location>
        <begin position="804"/>
        <end position="902"/>
    </location>
</feature>
<feature type="domain" description="Fibronectin type-III" evidence="7">
    <location>
        <begin position="1030"/>
        <end position="1137"/>
    </location>
</feature>
<feature type="domain" description="Ig-like" evidence="6">
    <location>
        <begin position="325"/>
        <end position="395"/>
    </location>
</feature>
<keyword evidence="5" id="KW-0812">Transmembrane</keyword>
<dbReference type="PANTHER" id="PTHR44170">
    <property type="entry name" value="PROTEIN SIDEKICK"/>
    <property type="match status" value="1"/>
</dbReference>
<protein>
    <recommendedName>
        <fullName evidence="10">Neuroglian</fullName>
    </recommendedName>
</protein>
<name>A0A8W8M0R5_MAGGI</name>
<feature type="domain" description="Ig-like" evidence="6">
    <location>
        <begin position="121"/>
        <end position="210"/>
    </location>
</feature>
<dbReference type="Pfam" id="PF00041">
    <property type="entry name" value="fn3"/>
    <property type="match status" value="1"/>
</dbReference>
<dbReference type="GO" id="GO:0005886">
    <property type="term" value="C:plasma membrane"/>
    <property type="evidence" value="ECO:0007669"/>
    <property type="project" value="TreeGrafter"/>
</dbReference>
<dbReference type="InterPro" id="IPR013783">
    <property type="entry name" value="Ig-like_fold"/>
</dbReference>
<feature type="domain" description="Ig-like" evidence="6">
    <location>
        <begin position="232"/>
        <end position="300"/>
    </location>
</feature>
<keyword evidence="9" id="KW-1185">Reference proteome</keyword>
<dbReference type="InterPro" id="IPR036179">
    <property type="entry name" value="Ig-like_dom_sf"/>
</dbReference>
<dbReference type="SUPFAM" id="SSF49265">
    <property type="entry name" value="Fibronectin type III"/>
    <property type="match status" value="3"/>
</dbReference>
<feature type="domain" description="Fibronectin type-III" evidence="7">
    <location>
        <begin position="700"/>
        <end position="799"/>
    </location>
</feature>
<proteinExistence type="predicted"/>
<dbReference type="InterPro" id="IPR003598">
    <property type="entry name" value="Ig_sub2"/>
</dbReference>
<dbReference type="Pfam" id="PF13927">
    <property type="entry name" value="Ig_3"/>
    <property type="match status" value="3"/>
</dbReference>
<dbReference type="GO" id="GO:0030424">
    <property type="term" value="C:axon"/>
    <property type="evidence" value="ECO:0007669"/>
    <property type="project" value="TreeGrafter"/>
</dbReference>
<dbReference type="InterPro" id="IPR007110">
    <property type="entry name" value="Ig-like_dom"/>
</dbReference>
<reference evidence="8" key="1">
    <citation type="submission" date="2022-08" db="UniProtKB">
        <authorList>
            <consortium name="EnsemblMetazoa"/>
        </authorList>
    </citation>
    <scope>IDENTIFICATION</scope>
    <source>
        <strain evidence="8">05x7-T-G4-1.051#20</strain>
    </source>
</reference>
<keyword evidence="5" id="KW-1133">Transmembrane helix</keyword>
<dbReference type="SMART" id="SM00409">
    <property type="entry name" value="IG"/>
    <property type="match status" value="6"/>
</dbReference>
<evidence type="ECO:0000259" key="6">
    <source>
        <dbReference type="PROSITE" id="PS50835"/>
    </source>
</evidence>
<evidence type="ECO:0000256" key="3">
    <source>
        <dbReference type="ARBA" id="ARBA00023319"/>
    </source>
</evidence>
<feature type="region of interest" description="Disordered" evidence="4">
    <location>
        <begin position="1306"/>
        <end position="1494"/>
    </location>
</feature>
<sequence>MVVEWMQRRIQRQRGFKRSLKQEIKESAMDPGTWAQDVLRCRLSRNELSFMLTEGGAVCIFPRNSEKWEVTQVKENGGVRNAQVNTDEDLVMEIFIKVPAIIFGFLCATCIGQKVIPNRPPGIYMQPDFNVYYKRGESVQLPCRADGVPRPTYRWKRNGIDLNPSGNDGRFVQLSDEGTIVINAPEDKDEGIFQCIADNNFGISVSININFREGKLSEFEVAPAVTHTPHLGESVVLNCVPPTSFPPADVEWVLKTREGQIEPINYNNRISMDLEGRLYITNVQEEDKQDEKAYVCMAINYFMRRNTYDKANYILPSGSSPVKRPAEYLWASPSDHFGLRGETFKLKCIFSGNPTPEVFWLKNKADLPDYYEVSLGGQELTIPNLTEEDAGPYECYGTNTQGPRAFRNFVIRVESKPYWEEEPKDVETSVGASTTFICKAKGYPEPKIAWFVNGIKLEESTVPIVRSERFIKPDANNITFVQLNKNDHMVLQCNASNIHGYVFADVYLNILEEEPAIIVPPAKELKVAEGRDIELTCITSGKPDPIITWRKEGEQITGGRYQIQQNGNLHVQNVVLSDAGNYTCHAYNKYNFDEAWGILIVRAKTRTVQKPGGLEVTAGSDAKFTCSGTTDFAEIKNLRISWLKDNKPITTNDQRMTQNFQDNSLTISGTIARDSGTYTCVVSNGLDNATAGAILTVKDKPDPPISVALITCGETEAEISWTKGASNNAPIQYFIIQYNTSFSPDEWFMGASNVLATQNSGEVKLTPWVEYNFRVLATNKIGISEPSYHTETVCKTNAARPSKNPENVRTIGDKRNYLIIEWTPMPPIEHNGQQFKYILTIQREGQGLDQVTPVTISEWSQFRYEKQTNDIFTPYLITIKANNEAGDSTAPVQEYRGFSAEDIPTAMVANLEVDQQVSDSSVTFYWEWDDNLNKPYASSPVKGIFRGFKIQYWVRGKKDLTFQEAEILLSDLTLRNARRKKRATQSYKYVLTGLLGYQNYEAQMRVVNTYYAGPPSVITSFTTELGVTGPVRNLRIAQTGSNFILLAWDPPEVVDQLLFGSNWYNLLSGYDIGYQTVSGLDLGNLQEKIPDLTDPRTNDTYVNGLVYSTKYRLYVWPKNTKGRGEVSFIEASTSGPGSSNAPSFNIKDVNQTFINVTWNLKMDPKSGTVIYIEYRKEGVYEFQRTPDEVAKQWRAITELDDGTTYEVRLVLTDGNSPSTSSIQTVRTLGVAAAYSLGANFIWFIGLILSLLIIIGVVVFIIMCRRVTKHNPPPQSKLNAPARSTSALSGQEPGEYNYRYGSYEGSVHKKSASSLDKPYYDDEGYDRYRHGYDQDDQPYDERYDDGADAYNNRYYDDDYRDDEKRPYDDDRRHYDDDRYSDDRGRYTDEPRRYSDDRGRYDDDEDDGGFRDGDRRPSDRDDHYYPDDDKNYEPYQKRGYDRTPSYEKRPMDDVDYDQYREPGKFDSDGNPISTRPRPAPSGANGSGHVPGTSSFV</sequence>
<dbReference type="CDD" id="cd00096">
    <property type="entry name" value="Ig"/>
    <property type="match status" value="1"/>
</dbReference>
<dbReference type="Pfam" id="PF07679">
    <property type="entry name" value="I-set"/>
    <property type="match status" value="2"/>
</dbReference>
<evidence type="ECO:0000256" key="1">
    <source>
        <dbReference type="ARBA" id="ARBA00022737"/>
    </source>
</evidence>
<feature type="region of interest" description="Disordered" evidence="4">
    <location>
        <begin position="1271"/>
        <end position="1294"/>
    </location>
</feature>
<dbReference type="InterPro" id="IPR013098">
    <property type="entry name" value="Ig_I-set"/>
</dbReference>
<dbReference type="PROSITE" id="PS50835">
    <property type="entry name" value="IG_LIKE"/>
    <property type="match status" value="6"/>
</dbReference>
<evidence type="ECO:0000313" key="8">
    <source>
        <dbReference type="EnsemblMetazoa" id="G30748.8:cds"/>
    </source>
</evidence>
<evidence type="ECO:0000256" key="2">
    <source>
        <dbReference type="ARBA" id="ARBA00023157"/>
    </source>
</evidence>
<dbReference type="SUPFAM" id="SSF48726">
    <property type="entry name" value="Immunoglobulin"/>
    <property type="match status" value="6"/>
</dbReference>
<dbReference type="PANTHER" id="PTHR44170:SF6">
    <property type="entry name" value="CONTACTIN"/>
    <property type="match status" value="1"/>
</dbReference>
<dbReference type="InterPro" id="IPR003961">
    <property type="entry name" value="FN3_dom"/>
</dbReference>
<keyword evidence="2" id="KW-1015">Disulfide bond</keyword>
<dbReference type="CDD" id="cd00063">
    <property type="entry name" value="FN3"/>
    <property type="match status" value="4"/>
</dbReference>
<dbReference type="SMART" id="SM00060">
    <property type="entry name" value="FN3"/>
    <property type="match status" value="5"/>
</dbReference>
<evidence type="ECO:0000256" key="4">
    <source>
        <dbReference type="SAM" id="MobiDB-lite"/>
    </source>
</evidence>
<feature type="compositionally biased region" description="Basic and acidic residues" evidence="4">
    <location>
        <begin position="1406"/>
        <end position="1465"/>
    </location>
</feature>
<dbReference type="PROSITE" id="PS50853">
    <property type="entry name" value="FN3"/>
    <property type="match status" value="3"/>
</dbReference>
<dbReference type="SMART" id="SM00408">
    <property type="entry name" value="IGc2"/>
    <property type="match status" value="6"/>
</dbReference>
<keyword evidence="5" id="KW-0472">Membrane</keyword>
<dbReference type="Proteomes" id="UP000005408">
    <property type="component" value="Unassembled WGS sequence"/>
</dbReference>
<dbReference type="Gene3D" id="2.60.40.10">
    <property type="entry name" value="Immunoglobulins"/>
    <property type="match status" value="11"/>
</dbReference>
<dbReference type="GO" id="GO:0098632">
    <property type="term" value="F:cell-cell adhesion mediator activity"/>
    <property type="evidence" value="ECO:0007669"/>
    <property type="project" value="TreeGrafter"/>
</dbReference>
<feature type="domain" description="Ig-like" evidence="6">
    <location>
        <begin position="417"/>
        <end position="509"/>
    </location>
</feature>
<organism evidence="8 9">
    <name type="scientific">Magallana gigas</name>
    <name type="common">Pacific oyster</name>
    <name type="synonym">Crassostrea gigas</name>
    <dbReference type="NCBI Taxonomy" id="29159"/>
    <lineage>
        <taxon>Eukaryota</taxon>
        <taxon>Metazoa</taxon>
        <taxon>Spiralia</taxon>
        <taxon>Lophotrochozoa</taxon>
        <taxon>Mollusca</taxon>
        <taxon>Bivalvia</taxon>
        <taxon>Autobranchia</taxon>
        <taxon>Pteriomorphia</taxon>
        <taxon>Ostreida</taxon>
        <taxon>Ostreoidea</taxon>
        <taxon>Ostreidae</taxon>
        <taxon>Magallana</taxon>
    </lineage>
</organism>
<evidence type="ECO:0008006" key="10">
    <source>
        <dbReference type="Google" id="ProtNLM"/>
    </source>
</evidence>
<keyword evidence="3" id="KW-0393">Immunoglobulin domain</keyword>
<dbReference type="InterPro" id="IPR003599">
    <property type="entry name" value="Ig_sub"/>
</dbReference>
<dbReference type="InterPro" id="IPR036116">
    <property type="entry name" value="FN3_sf"/>
</dbReference>
<keyword evidence="1" id="KW-0677">Repeat</keyword>
<feature type="compositionally biased region" description="Basic and acidic residues" evidence="4">
    <location>
        <begin position="1353"/>
        <end position="1399"/>
    </location>
</feature>
<dbReference type="GO" id="GO:0007420">
    <property type="term" value="P:brain development"/>
    <property type="evidence" value="ECO:0007669"/>
    <property type="project" value="TreeGrafter"/>
</dbReference>